<dbReference type="PANTHER" id="PTHR43654">
    <property type="entry name" value="GLUTAMATE 5-KINASE"/>
    <property type="match status" value="1"/>
</dbReference>
<protein>
    <submittedName>
        <fullName evidence="9">Glutamate 5-kinase / RNA-binding C-terminal domain PUA</fullName>
        <ecNumber evidence="9">2.7.2.11</ecNumber>
    </submittedName>
</protein>
<dbReference type="CDD" id="cd04242">
    <property type="entry name" value="AAK_G5K_ProB"/>
    <property type="match status" value="1"/>
</dbReference>
<keyword evidence="5" id="KW-0547">Nucleotide-binding</keyword>
<dbReference type="InterPro" id="IPR041739">
    <property type="entry name" value="G5K_ProB"/>
</dbReference>
<dbReference type="Gene3D" id="3.40.1160.10">
    <property type="entry name" value="Acetylglutamate kinase-like"/>
    <property type="match status" value="2"/>
</dbReference>
<dbReference type="Gene3D" id="2.30.130.10">
    <property type="entry name" value="PUA domain"/>
    <property type="match status" value="1"/>
</dbReference>
<dbReference type="InterPro" id="IPR036974">
    <property type="entry name" value="PUA_sf"/>
</dbReference>
<dbReference type="GO" id="GO:0004349">
    <property type="term" value="F:glutamate 5-kinase activity"/>
    <property type="evidence" value="ECO:0007669"/>
    <property type="project" value="UniProtKB-EC"/>
</dbReference>
<dbReference type="InterPro" id="IPR001048">
    <property type="entry name" value="Asp/Glu/Uridylate_kinase"/>
</dbReference>
<dbReference type="SMART" id="SM00359">
    <property type="entry name" value="PUA"/>
    <property type="match status" value="1"/>
</dbReference>
<dbReference type="FunFam" id="2.30.130.10:FF:000007">
    <property type="entry name" value="Glutamate 5-kinase"/>
    <property type="match status" value="1"/>
</dbReference>
<dbReference type="GO" id="GO:0003723">
    <property type="term" value="F:RNA binding"/>
    <property type="evidence" value="ECO:0007669"/>
    <property type="project" value="InterPro"/>
</dbReference>
<keyword evidence="7" id="KW-0067">ATP-binding</keyword>
<accession>A0A3B1BSH2</accession>
<keyword evidence="1" id="KW-0963">Cytoplasm</keyword>
<reference evidence="9" key="1">
    <citation type="submission" date="2018-06" db="EMBL/GenBank/DDBJ databases">
        <authorList>
            <person name="Zhirakovskaya E."/>
        </authorList>
    </citation>
    <scope>NUCLEOTIDE SEQUENCE</scope>
</reference>
<dbReference type="EMBL" id="UOFY01000020">
    <property type="protein sequence ID" value="VAX07627.1"/>
    <property type="molecule type" value="Genomic_DNA"/>
</dbReference>
<keyword evidence="4 9" id="KW-0808">Transferase</keyword>
<name>A0A3B1BSH2_9ZZZZ</name>
<dbReference type="InterPro" id="IPR011529">
    <property type="entry name" value="Glu_5kinase"/>
</dbReference>
<dbReference type="InterPro" id="IPR001057">
    <property type="entry name" value="Glu/AcGlu_kinase"/>
</dbReference>
<dbReference type="PROSITE" id="PS50890">
    <property type="entry name" value="PUA"/>
    <property type="match status" value="1"/>
</dbReference>
<dbReference type="SUPFAM" id="SSF88697">
    <property type="entry name" value="PUA domain-like"/>
    <property type="match status" value="1"/>
</dbReference>
<dbReference type="CDD" id="cd21157">
    <property type="entry name" value="PUA_G5K"/>
    <property type="match status" value="1"/>
</dbReference>
<dbReference type="SUPFAM" id="SSF53633">
    <property type="entry name" value="Carbamate kinase-like"/>
    <property type="match status" value="1"/>
</dbReference>
<dbReference type="PANTHER" id="PTHR43654:SF1">
    <property type="entry name" value="ISOPENTENYL PHOSPHATE KINASE"/>
    <property type="match status" value="1"/>
</dbReference>
<keyword evidence="6 9" id="KW-0418">Kinase</keyword>
<organism evidence="9">
    <name type="scientific">hydrothermal vent metagenome</name>
    <dbReference type="NCBI Taxonomy" id="652676"/>
    <lineage>
        <taxon>unclassified sequences</taxon>
        <taxon>metagenomes</taxon>
        <taxon>ecological metagenomes</taxon>
    </lineage>
</organism>
<evidence type="ECO:0000256" key="4">
    <source>
        <dbReference type="ARBA" id="ARBA00022679"/>
    </source>
</evidence>
<keyword evidence="2" id="KW-0028">Amino-acid biosynthesis</keyword>
<evidence type="ECO:0000256" key="7">
    <source>
        <dbReference type="ARBA" id="ARBA00022840"/>
    </source>
</evidence>
<dbReference type="GO" id="GO:0005829">
    <property type="term" value="C:cytosol"/>
    <property type="evidence" value="ECO:0007669"/>
    <property type="project" value="TreeGrafter"/>
</dbReference>
<evidence type="ECO:0000256" key="1">
    <source>
        <dbReference type="ARBA" id="ARBA00022490"/>
    </source>
</evidence>
<proteinExistence type="inferred from homology"/>
<dbReference type="InterPro" id="IPR019797">
    <property type="entry name" value="Glutamate_5-kinase_CS"/>
</dbReference>
<dbReference type="InterPro" id="IPR005715">
    <property type="entry name" value="Glu_5kinase/COase_Synthase"/>
</dbReference>
<dbReference type="InterPro" id="IPR015947">
    <property type="entry name" value="PUA-like_sf"/>
</dbReference>
<evidence type="ECO:0000256" key="2">
    <source>
        <dbReference type="ARBA" id="ARBA00022605"/>
    </source>
</evidence>
<dbReference type="AlphaFoldDB" id="A0A3B1BSH2"/>
<gene>
    <name evidence="9" type="ORF">MNBD_GAMMA25-981</name>
</gene>
<evidence type="ECO:0000313" key="9">
    <source>
        <dbReference type="EMBL" id="VAX07627.1"/>
    </source>
</evidence>
<dbReference type="Pfam" id="PF00696">
    <property type="entry name" value="AA_kinase"/>
    <property type="match status" value="1"/>
</dbReference>
<keyword evidence="3" id="KW-0641">Proline biosynthesis</keyword>
<feature type="domain" description="PUA" evidence="8">
    <location>
        <begin position="283"/>
        <end position="366"/>
    </location>
</feature>
<dbReference type="InterPro" id="IPR002478">
    <property type="entry name" value="PUA"/>
</dbReference>
<dbReference type="InterPro" id="IPR036393">
    <property type="entry name" value="AceGlu_kinase-like_sf"/>
</dbReference>
<dbReference type="Pfam" id="PF01472">
    <property type="entry name" value="PUA"/>
    <property type="match status" value="1"/>
</dbReference>
<dbReference type="PRINTS" id="PR00474">
    <property type="entry name" value="GLU5KINASE"/>
</dbReference>
<dbReference type="PROSITE" id="PS00902">
    <property type="entry name" value="GLUTAMATE_5_KINASE"/>
    <property type="match status" value="1"/>
</dbReference>
<evidence type="ECO:0000259" key="8">
    <source>
        <dbReference type="SMART" id="SM00359"/>
    </source>
</evidence>
<dbReference type="GO" id="GO:0005524">
    <property type="term" value="F:ATP binding"/>
    <property type="evidence" value="ECO:0007669"/>
    <property type="project" value="UniProtKB-KW"/>
</dbReference>
<dbReference type="FunFam" id="3.40.1160.10:FF:000018">
    <property type="entry name" value="Glutamate 5-kinase"/>
    <property type="match status" value="1"/>
</dbReference>
<evidence type="ECO:0000256" key="5">
    <source>
        <dbReference type="ARBA" id="ARBA00022741"/>
    </source>
</evidence>
<dbReference type="GO" id="GO:0008652">
    <property type="term" value="P:amino acid biosynthetic process"/>
    <property type="evidence" value="ECO:0007669"/>
    <property type="project" value="UniProtKB-KW"/>
</dbReference>
<dbReference type="NCBIfam" id="TIGR01027">
    <property type="entry name" value="proB"/>
    <property type="match status" value="1"/>
</dbReference>
<dbReference type="HAMAP" id="MF_00456">
    <property type="entry name" value="ProB"/>
    <property type="match status" value="1"/>
</dbReference>
<sequence length="380" mass="41015">MTDRKQLKNARRWVIKIGSALLTQDGAGLDLPAIQSWVDQIAVLLDQGMEVVLVSSGAVAEGVSRLGWKQRPHALHDLQAAAAVGQMGLVQAWESCFSRHGRQTAQILLTHDDLSNRERYLNARSTIRSLLALGVVPVINENDTVVIDEIRFGDNDTLAALVANLVEADNLIILTDQNGLFDRDPRQHSDARLITESLVSEPSLDAMAEGGAGSLGRGGMATKIRAARLAARSGASTLIASGREPEVLNALRNGNELGTLLKAGEALVTARKQWLAGHLQMRGQLVLDEGAVRVLHQSGRSLLAVGVSAVEGDFTRGDMVACVDSRGQEVARGLVNYHDTEVRKIMGHPSDQIESLLGYVDEVELIHRDNLVLVTSLYSL</sequence>
<evidence type="ECO:0000256" key="6">
    <source>
        <dbReference type="ARBA" id="ARBA00022777"/>
    </source>
</evidence>
<evidence type="ECO:0000256" key="3">
    <source>
        <dbReference type="ARBA" id="ARBA00022650"/>
    </source>
</evidence>
<dbReference type="PIRSF" id="PIRSF000729">
    <property type="entry name" value="GK"/>
    <property type="match status" value="1"/>
</dbReference>
<dbReference type="EC" id="2.7.2.11" evidence="9"/>